<dbReference type="Proteomes" id="UP000285523">
    <property type="component" value="Unassembled WGS sequence"/>
</dbReference>
<comment type="caution">
    <text evidence="1">The sequence shown here is derived from an EMBL/GenBank/DDBJ whole genome shotgun (WGS) entry which is preliminary data.</text>
</comment>
<accession>A0A418UXG6</accession>
<dbReference type="RefSeq" id="WP_119859207.1">
    <property type="nucleotide sequence ID" value="NZ_QYYD01000041.1"/>
</dbReference>
<protein>
    <submittedName>
        <fullName evidence="1">Uncharacterized protein</fullName>
    </submittedName>
</protein>
<dbReference type="AlphaFoldDB" id="A0A418UXG6"/>
<evidence type="ECO:0000313" key="2">
    <source>
        <dbReference type="Proteomes" id="UP000285523"/>
    </source>
</evidence>
<dbReference type="EMBL" id="QYYD01000041">
    <property type="protein sequence ID" value="RJF65638.1"/>
    <property type="molecule type" value="Genomic_DNA"/>
</dbReference>
<evidence type="ECO:0000313" key="1">
    <source>
        <dbReference type="EMBL" id="RJF65638.1"/>
    </source>
</evidence>
<gene>
    <name evidence="1" type="ORF">D4Q52_24555</name>
</gene>
<sequence length="80" mass="8726">MANCTRCNVEMTSLGAETVDGVYAIHAWKCDDCGDQLSIATAAIEAYDFPSFCLTEPVQPDWLTLLPLAANAHVELHLSR</sequence>
<dbReference type="OrthoDB" id="8139039at2"/>
<organism evidence="1 2">
    <name type="scientific">Rhodopseudomonas palustris</name>
    <dbReference type="NCBI Taxonomy" id="1076"/>
    <lineage>
        <taxon>Bacteria</taxon>
        <taxon>Pseudomonadati</taxon>
        <taxon>Pseudomonadota</taxon>
        <taxon>Alphaproteobacteria</taxon>
        <taxon>Hyphomicrobiales</taxon>
        <taxon>Nitrobacteraceae</taxon>
        <taxon>Rhodopseudomonas</taxon>
    </lineage>
</organism>
<reference evidence="1 2" key="1">
    <citation type="submission" date="2018-09" db="EMBL/GenBank/DDBJ databases">
        <title>Draft genome sequence of Rhodopseudomonas palustris 2.1.18.</title>
        <authorList>
            <person name="Robertson S.L."/>
            <person name="Meyer T.E."/>
            <person name="Kyndt J.A."/>
        </authorList>
    </citation>
    <scope>NUCLEOTIDE SEQUENCE [LARGE SCALE GENOMIC DNA]</scope>
    <source>
        <strain evidence="1 2">2.1.18</strain>
    </source>
</reference>
<proteinExistence type="predicted"/>
<name>A0A418UXG6_RHOPL</name>